<accession>V6LTF1</accession>
<proteinExistence type="predicted"/>
<evidence type="ECO:0000313" key="3">
    <source>
        <dbReference type="EMBL" id="KAH0576366.1"/>
    </source>
</evidence>
<reference evidence="2 3" key="1">
    <citation type="journal article" date="2014" name="PLoS Genet.">
        <title>The Genome of Spironucleus salmonicida Highlights a Fish Pathogen Adapted to Fluctuating Environments.</title>
        <authorList>
            <person name="Xu F."/>
            <person name="Jerlstrom-Hultqvist J."/>
            <person name="Einarsson E."/>
            <person name="Astvaldsson A."/>
            <person name="Svard S.G."/>
            <person name="Andersson J.O."/>
        </authorList>
    </citation>
    <scope>NUCLEOTIDE SEQUENCE</scope>
    <source>
        <strain evidence="3">ATCC 50377</strain>
    </source>
</reference>
<dbReference type="EMBL" id="AUWU02000002">
    <property type="protein sequence ID" value="KAH0576366.1"/>
    <property type="molecule type" value="Genomic_DNA"/>
</dbReference>
<organism evidence="2">
    <name type="scientific">Spironucleus salmonicida</name>
    <dbReference type="NCBI Taxonomy" id="348837"/>
    <lineage>
        <taxon>Eukaryota</taxon>
        <taxon>Metamonada</taxon>
        <taxon>Diplomonadida</taxon>
        <taxon>Hexamitidae</taxon>
        <taxon>Hexamitinae</taxon>
        <taxon>Spironucleus</taxon>
    </lineage>
</organism>
<evidence type="ECO:0000256" key="1">
    <source>
        <dbReference type="SAM" id="MobiDB-lite"/>
    </source>
</evidence>
<dbReference type="EMBL" id="KI546053">
    <property type="protein sequence ID" value="EST46971.1"/>
    <property type="molecule type" value="Genomic_DNA"/>
</dbReference>
<keyword evidence="4" id="KW-1185">Reference proteome</keyword>
<reference evidence="3" key="2">
    <citation type="submission" date="2020-12" db="EMBL/GenBank/DDBJ databases">
        <title>New Spironucleus salmonicida genome in near-complete chromosomes.</title>
        <authorList>
            <person name="Xu F."/>
            <person name="Kurt Z."/>
            <person name="Jimenez-Gonzalez A."/>
            <person name="Astvaldsson A."/>
            <person name="Andersson J.O."/>
            <person name="Svard S.G."/>
        </authorList>
    </citation>
    <scope>NUCLEOTIDE SEQUENCE</scope>
    <source>
        <strain evidence="3">ATCC 50377</strain>
    </source>
</reference>
<gene>
    <name evidence="2" type="ORF">SS50377_12923</name>
    <name evidence="3" type="ORF">SS50377_21929</name>
</gene>
<evidence type="ECO:0000313" key="2">
    <source>
        <dbReference type="EMBL" id="EST46971.1"/>
    </source>
</evidence>
<name>V6LTF1_9EUKA</name>
<sequence length="501" mass="60173">MFIDQTKYDKKLPHELNRRRLEETQRSYYQAAVNDNTRVSHINNVVNKKIAPQIVRMSIEELRMRIMEKEGSRRKMLKSIFDAEKREFDSINNLKQQAFNSQDSRMSRLEEQAVQIRQQTKQDTEIHNKRAYIRQWENNCDELRGAEAAINARACRLQWDLQNYSKKENVNWERKREMCIDSIVVNDYKQFLIDQKQEEARRIEKMLLNKQSLDEQMDEKSRIEGGILAQNLQAEAREREMREYGFLIDRLASDIQLQKNYFNRAELECQIAVEEAKKKAGKEIELFDGQKLIKEIREEQKQAHLKRYEDMCKERDLQLAFCALVYQRNQIKNWEDKMVDKMFIQNVNSRDNQLLQRERDELKKRQEINGSCLQHNLWQEGQKKQAKIDADSTKKDVLKAIYADMALLEKEKLDALIKKLDDQKQYLAYLYMQDDEKDDKSQSIKQEKKDYSNKQKQDLQDDLMRIQQSLGDQAERIKELDSIRFEDNERPTIKQKQWYNI</sequence>
<dbReference type="OrthoDB" id="10255900at2759"/>
<dbReference type="VEuPathDB" id="GiardiaDB:SS50377_21929"/>
<evidence type="ECO:0008006" key="5">
    <source>
        <dbReference type="Google" id="ProtNLM"/>
    </source>
</evidence>
<protein>
    <recommendedName>
        <fullName evidence="5">Trichohyalin-plectin-homology domain-containing protein</fullName>
    </recommendedName>
</protein>
<feature type="region of interest" description="Disordered" evidence="1">
    <location>
        <begin position="438"/>
        <end position="460"/>
    </location>
</feature>
<evidence type="ECO:0000313" key="4">
    <source>
        <dbReference type="Proteomes" id="UP000018208"/>
    </source>
</evidence>
<dbReference type="Proteomes" id="UP000018208">
    <property type="component" value="Unassembled WGS sequence"/>
</dbReference>
<dbReference type="AlphaFoldDB" id="V6LTF1"/>